<dbReference type="InterPro" id="IPR053083">
    <property type="entry name" value="TF_kinase-domain_protein"/>
</dbReference>
<dbReference type="PANTHER" id="PTHR44305:SF24">
    <property type="entry name" value="TYROSINE-PROTEIN KINASE C03B1.5-RELATED"/>
    <property type="match status" value="1"/>
</dbReference>
<dbReference type="SUPFAM" id="SSF56112">
    <property type="entry name" value="Protein kinase-like (PK-like)"/>
    <property type="match status" value="1"/>
</dbReference>
<evidence type="ECO:0000259" key="1">
    <source>
        <dbReference type="PROSITE" id="PS50011"/>
    </source>
</evidence>
<dbReference type="OMA" id="ANNMIFA"/>
<dbReference type="RefSeq" id="XP_001442313.1">
    <property type="nucleotide sequence ID" value="XM_001442276.1"/>
</dbReference>
<dbReference type="GeneID" id="5028090"/>
<dbReference type="Proteomes" id="UP000000600">
    <property type="component" value="Unassembled WGS sequence"/>
</dbReference>
<dbReference type="EMBL" id="CT868207">
    <property type="protein sequence ID" value="CAK74916.1"/>
    <property type="molecule type" value="Genomic_DNA"/>
</dbReference>
<dbReference type="HOGENOM" id="CLU_746933_0_0_1"/>
<evidence type="ECO:0000313" key="3">
    <source>
        <dbReference type="Proteomes" id="UP000000600"/>
    </source>
</evidence>
<dbReference type="PROSITE" id="PS50011">
    <property type="entry name" value="PROTEIN_KINASE_DOM"/>
    <property type="match status" value="1"/>
</dbReference>
<dbReference type="GO" id="GO:0005524">
    <property type="term" value="F:ATP binding"/>
    <property type="evidence" value="ECO:0007669"/>
    <property type="project" value="InterPro"/>
</dbReference>
<dbReference type="Gene3D" id="1.10.510.10">
    <property type="entry name" value="Transferase(Phosphotransferase) domain 1"/>
    <property type="match status" value="1"/>
</dbReference>
<protein>
    <recommendedName>
        <fullName evidence="1">Protein kinase domain-containing protein</fullName>
    </recommendedName>
</protein>
<organism evidence="2 3">
    <name type="scientific">Paramecium tetraurelia</name>
    <dbReference type="NCBI Taxonomy" id="5888"/>
    <lineage>
        <taxon>Eukaryota</taxon>
        <taxon>Sar</taxon>
        <taxon>Alveolata</taxon>
        <taxon>Ciliophora</taxon>
        <taxon>Intramacronucleata</taxon>
        <taxon>Oligohymenophorea</taxon>
        <taxon>Peniculida</taxon>
        <taxon>Parameciidae</taxon>
        <taxon>Paramecium</taxon>
    </lineage>
</organism>
<dbReference type="GO" id="GO:0004672">
    <property type="term" value="F:protein kinase activity"/>
    <property type="evidence" value="ECO:0007669"/>
    <property type="project" value="InterPro"/>
</dbReference>
<proteinExistence type="predicted"/>
<dbReference type="OrthoDB" id="288878at2759"/>
<dbReference type="InParanoid" id="A0CVU9"/>
<accession>A0CVU9</accession>
<dbReference type="Gene3D" id="3.30.200.20">
    <property type="entry name" value="Phosphorylase Kinase, domain 1"/>
    <property type="match status" value="1"/>
</dbReference>
<dbReference type="KEGG" id="ptm:GSPATT00001118001"/>
<dbReference type="AlphaFoldDB" id="A0CVU9"/>
<evidence type="ECO:0000313" key="2">
    <source>
        <dbReference type="EMBL" id="CAK74916.1"/>
    </source>
</evidence>
<dbReference type="Pfam" id="PF00069">
    <property type="entry name" value="Pkinase"/>
    <property type="match status" value="1"/>
</dbReference>
<gene>
    <name evidence="2" type="ORF">GSPATT00001118001</name>
</gene>
<reference evidence="2 3" key="1">
    <citation type="journal article" date="2006" name="Nature">
        <title>Global trends of whole-genome duplications revealed by the ciliate Paramecium tetraurelia.</title>
        <authorList>
            <consortium name="Genoscope"/>
            <person name="Aury J.-M."/>
            <person name="Jaillon O."/>
            <person name="Duret L."/>
            <person name="Noel B."/>
            <person name="Jubin C."/>
            <person name="Porcel B.M."/>
            <person name="Segurens B."/>
            <person name="Daubin V."/>
            <person name="Anthouard V."/>
            <person name="Aiach N."/>
            <person name="Arnaiz O."/>
            <person name="Billaut A."/>
            <person name="Beisson J."/>
            <person name="Blanc I."/>
            <person name="Bouhouche K."/>
            <person name="Camara F."/>
            <person name="Duharcourt S."/>
            <person name="Guigo R."/>
            <person name="Gogendeau D."/>
            <person name="Katinka M."/>
            <person name="Keller A.-M."/>
            <person name="Kissmehl R."/>
            <person name="Klotz C."/>
            <person name="Koll F."/>
            <person name="Le Moue A."/>
            <person name="Lepere C."/>
            <person name="Malinsky S."/>
            <person name="Nowacki M."/>
            <person name="Nowak J.K."/>
            <person name="Plattner H."/>
            <person name="Poulain J."/>
            <person name="Ruiz F."/>
            <person name="Serrano V."/>
            <person name="Zagulski M."/>
            <person name="Dessen P."/>
            <person name="Betermier M."/>
            <person name="Weissenbach J."/>
            <person name="Scarpelli C."/>
            <person name="Schachter V."/>
            <person name="Sperling L."/>
            <person name="Meyer E."/>
            <person name="Cohen J."/>
            <person name="Wincker P."/>
        </authorList>
    </citation>
    <scope>NUCLEOTIDE SEQUENCE [LARGE SCALE GENOMIC DNA]</scope>
    <source>
        <strain evidence="2 3">Stock d4-2</strain>
    </source>
</reference>
<keyword evidence="3" id="KW-1185">Reference proteome</keyword>
<feature type="domain" description="Protein kinase" evidence="1">
    <location>
        <begin position="11"/>
        <end position="286"/>
    </location>
</feature>
<dbReference type="InterPro" id="IPR000719">
    <property type="entry name" value="Prot_kinase_dom"/>
</dbReference>
<dbReference type="InterPro" id="IPR011009">
    <property type="entry name" value="Kinase-like_dom_sf"/>
</dbReference>
<sequence>MGNQQLSESQNEFLEKKLDPNYGEITIYKNKANNMIFAEIKQVYSSDSLAQAIKASLVKRLQLNHKCLIKILSFDSGKMDDFCSSFTILSITSEYLNETLQNDIHIRKVHKTIYSEQELCYILYEISNLCHYMKTLNNEIIDVYPHRILIDDKRQIKYYDQFLENPKLSNYYQVLFGQRDLEYVAPEQLILLAEKDKYDINNQELVNVFCLGLMMVSLISGQRCVEFYNQEKLLFKRDYVNRLIDKYCSRYQYSDFFKSIIQAMLKLHNEGRPNYQSLLQVLHPQQDSFATFLNPIGKQGEMLESQFHSFRTQGSVSRSHILSSDPVDFSEIDRRILSARQKAQKTLDQVGLDLKLSNFGTTQINIIEASE</sequence>
<dbReference type="PANTHER" id="PTHR44305">
    <property type="entry name" value="SI:DKEY-192D15.2-RELATED"/>
    <property type="match status" value="1"/>
</dbReference>
<name>A0CVU9_PARTE</name>